<evidence type="ECO:0000313" key="2">
    <source>
        <dbReference type="EMBL" id="TFD99206.1"/>
    </source>
</evidence>
<protein>
    <submittedName>
        <fullName evidence="2">Glycosyltransferase family 2 protein</fullName>
    </submittedName>
</protein>
<keyword evidence="3" id="KW-1185">Reference proteome</keyword>
<dbReference type="STRING" id="1121485.GCA_000426485_00028"/>
<dbReference type="CDD" id="cd04186">
    <property type="entry name" value="GT_2_like_c"/>
    <property type="match status" value="1"/>
</dbReference>
<accession>A0A4Y8LFB0</accession>
<organism evidence="2 3">
    <name type="scientific">Dysgonomonas capnocytophagoides</name>
    <dbReference type="NCBI Taxonomy" id="45254"/>
    <lineage>
        <taxon>Bacteria</taxon>
        <taxon>Pseudomonadati</taxon>
        <taxon>Bacteroidota</taxon>
        <taxon>Bacteroidia</taxon>
        <taxon>Bacteroidales</taxon>
        <taxon>Dysgonomonadaceae</taxon>
        <taxon>Dysgonomonas</taxon>
    </lineage>
</organism>
<feature type="domain" description="Glycosyltransferase 2-like" evidence="1">
    <location>
        <begin position="7"/>
        <end position="146"/>
    </location>
</feature>
<dbReference type="AlphaFoldDB" id="A0A4Y8LFB0"/>
<reference evidence="2 3" key="1">
    <citation type="submission" date="2019-03" db="EMBL/GenBank/DDBJ databases">
        <title>San Antonio Military Medical Center submission to MRSN (WRAIR), pending publication.</title>
        <authorList>
            <person name="Blyth D.M."/>
            <person name="Mccarthy S.L."/>
            <person name="Schall S.E."/>
            <person name="Stam J.A."/>
            <person name="Ong A.C."/>
            <person name="Mcgann P.T."/>
        </authorList>
    </citation>
    <scope>NUCLEOTIDE SEQUENCE [LARGE SCALE GENOMIC DNA]</scope>
    <source>
        <strain evidence="2 3">MRSN571793</strain>
    </source>
</reference>
<dbReference type="Proteomes" id="UP000297861">
    <property type="component" value="Unassembled WGS sequence"/>
</dbReference>
<comment type="caution">
    <text evidence="2">The sequence shown here is derived from an EMBL/GenBank/DDBJ whole genome shotgun (WGS) entry which is preliminary data.</text>
</comment>
<evidence type="ECO:0000313" key="3">
    <source>
        <dbReference type="Proteomes" id="UP000297861"/>
    </source>
</evidence>
<dbReference type="OrthoDB" id="9771846at2"/>
<name>A0A4Y8LFB0_9BACT</name>
<dbReference type="Gene3D" id="3.90.550.10">
    <property type="entry name" value="Spore Coat Polysaccharide Biosynthesis Protein SpsA, Chain A"/>
    <property type="match status" value="1"/>
</dbReference>
<dbReference type="InterPro" id="IPR001173">
    <property type="entry name" value="Glyco_trans_2-like"/>
</dbReference>
<keyword evidence="2" id="KW-0808">Transferase</keyword>
<dbReference type="InterPro" id="IPR029044">
    <property type="entry name" value="Nucleotide-diphossugar_trans"/>
</dbReference>
<evidence type="ECO:0000259" key="1">
    <source>
        <dbReference type="Pfam" id="PF00535"/>
    </source>
</evidence>
<dbReference type="SUPFAM" id="SSF53448">
    <property type="entry name" value="Nucleotide-diphospho-sugar transferases"/>
    <property type="match status" value="1"/>
</dbReference>
<dbReference type="EMBL" id="SOML01000001">
    <property type="protein sequence ID" value="TFD99206.1"/>
    <property type="molecule type" value="Genomic_DNA"/>
</dbReference>
<dbReference type="PANTHER" id="PTHR43179:SF7">
    <property type="entry name" value="RHAMNOSYLTRANSFERASE WBBL"/>
    <property type="match status" value="1"/>
</dbReference>
<dbReference type="GO" id="GO:0016740">
    <property type="term" value="F:transferase activity"/>
    <property type="evidence" value="ECO:0007669"/>
    <property type="project" value="UniProtKB-KW"/>
</dbReference>
<proteinExistence type="predicted"/>
<gene>
    <name evidence="2" type="ORF">E2605_01780</name>
</gene>
<dbReference type="Pfam" id="PF00535">
    <property type="entry name" value="Glycos_transf_2"/>
    <property type="match status" value="1"/>
</dbReference>
<dbReference type="PANTHER" id="PTHR43179">
    <property type="entry name" value="RHAMNOSYLTRANSFERASE WBBL"/>
    <property type="match status" value="1"/>
</dbReference>
<sequence>MSKMKLSIIIVNYNVKYFLEQCLNSIFASITDFDYEIIIVDNNSSDHSIPYLQSRFSQTNLHYIINDNNPGFGKANNQAIRQAKGEYLLILNPDTVLGEHVLLNVIRFLDQNPQAGAVGVKMINGYGQFLAESKRSVPSPWVSFCRLSGLQAVFPKSRIFGKYNLLYLNKDSINEVPVLAGAFMMIRHCAINQTEAFDEDFFMYGEDIDLSFRIEQTGYKNYYLPEKIIHYKGESTDKNNLKYIKAFYEAMLIFYKKHYTDSNRLLYSLICASVKLKLYFSGKKKTLGKHMPKKKTYTFDSSQTSFENIIEEMEKHSSENTRFLIYSPRTDITIGTKTIIHSSNNVSRK</sequence>